<feature type="short sequence motif" description="DGA/G" evidence="4">
    <location>
        <begin position="183"/>
        <end position="185"/>
    </location>
</feature>
<dbReference type="Gene3D" id="3.40.1090.10">
    <property type="entry name" value="Cytosolic phospholipase A2 catalytic domain"/>
    <property type="match status" value="2"/>
</dbReference>
<feature type="active site" description="Nucleophile" evidence="4">
    <location>
        <position position="69"/>
    </location>
</feature>
<sequence>MATKDRRAAERPGTALPTMGAMAATDDLRYMPRLGLALGGGGALGAAHVGVLQVLHERGIVPSIITGTSAGSIAGGAYALGIDPYDLADRVVHWSWSTFGRWTPRPGLGILTADALLDGLAEVTGGDPQIEDLPTRFAAVATDVNTREAVVLDHGSLSLAVAASIAVPGVFRPVPHQGRHLLDGGLVQNLPWRRASAWARSM</sequence>
<dbReference type="Pfam" id="PF01734">
    <property type="entry name" value="Patatin"/>
    <property type="match status" value="1"/>
</dbReference>
<accession>A0ABQ6IGM8</accession>
<feature type="short sequence motif" description="GXSXG" evidence="4">
    <location>
        <begin position="67"/>
        <end position="71"/>
    </location>
</feature>
<feature type="domain" description="PNPLA" evidence="5">
    <location>
        <begin position="36"/>
        <end position="196"/>
    </location>
</feature>
<dbReference type="SUPFAM" id="SSF52151">
    <property type="entry name" value="FabD/lysophospholipase-like"/>
    <property type="match status" value="1"/>
</dbReference>
<protein>
    <recommendedName>
        <fullName evidence="5">PNPLA domain-containing protein</fullName>
    </recommendedName>
</protein>
<feature type="short sequence motif" description="GXGXXG" evidence="4">
    <location>
        <begin position="40"/>
        <end position="45"/>
    </location>
</feature>
<keyword evidence="7" id="KW-1185">Reference proteome</keyword>
<evidence type="ECO:0000259" key="5">
    <source>
        <dbReference type="PROSITE" id="PS51635"/>
    </source>
</evidence>
<evidence type="ECO:0000256" key="2">
    <source>
        <dbReference type="ARBA" id="ARBA00022963"/>
    </source>
</evidence>
<evidence type="ECO:0000313" key="6">
    <source>
        <dbReference type="EMBL" id="GMA36576.1"/>
    </source>
</evidence>
<proteinExistence type="predicted"/>
<organism evidence="6 7">
    <name type="scientific">Demequina litorisediminis</name>
    <dbReference type="NCBI Taxonomy" id="1849022"/>
    <lineage>
        <taxon>Bacteria</taxon>
        <taxon>Bacillati</taxon>
        <taxon>Actinomycetota</taxon>
        <taxon>Actinomycetes</taxon>
        <taxon>Micrococcales</taxon>
        <taxon>Demequinaceae</taxon>
        <taxon>Demequina</taxon>
    </lineage>
</organism>
<dbReference type="EMBL" id="BSUN01000001">
    <property type="protein sequence ID" value="GMA36576.1"/>
    <property type="molecule type" value="Genomic_DNA"/>
</dbReference>
<dbReference type="InterPro" id="IPR050301">
    <property type="entry name" value="NTE"/>
</dbReference>
<dbReference type="PANTHER" id="PTHR14226:SF76">
    <property type="entry name" value="NTE FAMILY PROTEIN RSSA"/>
    <property type="match status" value="1"/>
</dbReference>
<dbReference type="InterPro" id="IPR016035">
    <property type="entry name" value="Acyl_Trfase/lysoPLipase"/>
</dbReference>
<comment type="caution">
    <text evidence="6">The sequence shown here is derived from an EMBL/GenBank/DDBJ whole genome shotgun (WGS) entry which is preliminary data.</text>
</comment>
<evidence type="ECO:0000256" key="4">
    <source>
        <dbReference type="PROSITE-ProRule" id="PRU01161"/>
    </source>
</evidence>
<dbReference type="InterPro" id="IPR002641">
    <property type="entry name" value="PNPLA_dom"/>
</dbReference>
<dbReference type="PANTHER" id="PTHR14226">
    <property type="entry name" value="NEUROPATHY TARGET ESTERASE/SWISS CHEESE D.MELANOGASTER"/>
    <property type="match status" value="1"/>
</dbReference>
<keyword evidence="1 4" id="KW-0378">Hydrolase</keyword>
<evidence type="ECO:0000256" key="3">
    <source>
        <dbReference type="ARBA" id="ARBA00023098"/>
    </source>
</evidence>
<keyword evidence="2 4" id="KW-0442">Lipid degradation</keyword>
<keyword evidence="3 4" id="KW-0443">Lipid metabolism</keyword>
<name>A0ABQ6IGM8_9MICO</name>
<reference evidence="7" key="1">
    <citation type="journal article" date="2019" name="Int. J. Syst. Evol. Microbiol.">
        <title>The Global Catalogue of Microorganisms (GCM) 10K type strain sequencing project: providing services to taxonomists for standard genome sequencing and annotation.</title>
        <authorList>
            <consortium name="The Broad Institute Genomics Platform"/>
            <consortium name="The Broad Institute Genome Sequencing Center for Infectious Disease"/>
            <person name="Wu L."/>
            <person name="Ma J."/>
        </authorList>
    </citation>
    <scope>NUCLEOTIDE SEQUENCE [LARGE SCALE GENOMIC DNA]</scope>
    <source>
        <strain evidence="7">NBRC 112299</strain>
    </source>
</reference>
<evidence type="ECO:0000313" key="7">
    <source>
        <dbReference type="Proteomes" id="UP001157125"/>
    </source>
</evidence>
<dbReference type="RefSeq" id="WP_284328652.1">
    <property type="nucleotide sequence ID" value="NZ_BSUN01000001.1"/>
</dbReference>
<gene>
    <name evidence="6" type="ORF">GCM10025876_27800</name>
</gene>
<evidence type="ECO:0000256" key="1">
    <source>
        <dbReference type="ARBA" id="ARBA00022801"/>
    </source>
</evidence>
<dbReference type="Proteomes" id="UP001157125">
    <property type="component" value="Unassembled WGS sequence"/>
</dbReference>
<feature type="active site" description="Proton acceptor" evidence="4">
    <location>
        <position position="183"/>
    </location>
</feature>
<dbReference type="PROSITE" id="PS51635">
    <property type="entry name" value="PNPLA"/>
    <property type="match status" value="1"/>
</dbReference>